<evidence type="ECO:0000313" key="2">
    <source>
        <dbReference type="EMBL" id="MBS4223098.1"/>
    </source>
</evidence>
<gene>
    <name evidence="2" type="ORF">KHA91_10125</name>
</gene>
<feature type="transmembrane region" description="Helical" evidence="1">
    <location>
        <begin position="94"/>
        <end position="113"/>
    </location>
</feature>
<dbReference type="Proteomes" id="UP000676456">
    <property type="component" value="Unassembled WGS sequence"/>
</dbReference>
<feature type="transmembrane region" description="Helical" evidence="1">
    <location>
        <begin position="150"/>
        <end position="169"/>
    </location>
</feature>
<accession>A0A942UQI4</accession>
<feature type="transmembrane region" description="Helical" evidence="1">
    <location>
        <begin position="6"/>
        <end position="25"/>
    </location>
</feature>
<proteinExistence type="predicted"/>
<evidence type="ECO:0000256" key="1">
    <source>
        <dbReference type="SAM" id="Phobius"/>
    </source>
</evidence>
<comment type="caution">
    <text evidence="2">The sequence shown here is derived from an EMBL/GenBank/DDBJ whole genome shotgun (WGS) entry which is preliminary data.</text>
</comment>
<evidence type="ECO:0000313" key="3">
    <source>
        <dbReference type="Proteomes" id="UP000676456"/>
    </source>
</evidence>
<feature type="transmembrane region" description="Helical" evidence="1">
    <location>
        <begin position="119"/>
        <end position="138"/>
    </location>
</feature>
<keyword evidence="1" id="KW-0812">Transmembrane</keyword>
<sequence>MTIGLVLLATLLLICSCGAGVLAYIFRKKLTAMHGMLFAMSLAMGIGLFGGLLIGIIYQGNLLLSTVIGMGAGFMTGIIIGSFYSFLALLEGMLSGMMAGMMGAMLGEMIMPTDWDKTIMIMFTIASSICLLIIFEIFAHVKKQSKLIRIYQNPFIIGPIFVLLCLLLYSQAPFFTEWIPHKSPHH</sequence>
<dbReference type="RefSeq" id="WP_213098139.1">
    <property type="nucleotide sequence ID" value="NZ_JAGYPN010000002.1"/>
</dbReference>
<name>A0A942UQI4_9BACI</name>
<keyword evidence="3" id="KW-1185">Reference proteome</keyword>
<keyword evidence="1" id="KW-0472">Membrane</keyword>
<reference evidence="2 3" key="1">
    <citation type="submission" date="2021-05" db="EMBL/GenBank/DDBJ databases">
        <title>Novel Bacillus species.</title>
        <authorList>
            <person name="Liu G."/>
        </authorList>
    </citation>
    <scope>NUCLEOTIDE SEQUENCE [LARGE SCALE GENOMIC DNA]</scope>
    <source>
        <strain evidence="2 3">FJAT-49682</strain>
    </source>
</reference>
<dbReference type="AlphaFoldDB" id="A0A942UQI4"/>
<keyword evidence="1" id="KW-1133">Transmembrane helix</keyword>
<dbReference type="EMBL" id="JAGYPN010000002">
    <property type="protein sequence ID" value="MBS4223098.1"/>
    <property type="molecule type" value="Genomic_DNA"/>
</dbReference>
<feature type="transmembrane region" description="Helical" evidence="1">
    <location>
        <begin position="37"/>
        <end position="58"/>
    </location>
</feature>
<organism evidence="2 3">
    <name type="scientific">Lederbergia citrea</name>
    <dbReference type="NCBI Taxonomy" id="2833581"/>
    <lineage>
        <taxon>Bacteria</taxon>
        <taxon>Bacillati</taxon>
        <taxon>Bacillota</taxon>
        <taxon>Bacilli</taxon>
        <taxon>Bacillales</taxon>
        <taxon>Bacillaceae</taxon>
        <taxon>Lederbergia</taxon>
    </lineage>
</organism>
<protein>
    <submittedName>
        <fullName evidence="2">Uncharacterized protein</fullName>
    </submittedName>
</protein>
<feature type="transmembrane region" description="Helical" evidence="1">
    <location>
        <begin position="64"/>
        <end position="87"/>
    </location>
</feature>